<evidence type="ECO:0000256" key="12">
    <source>
        <dbReference type="SAM" id="MobiDB-lite"/>
    </source>
</evidence>
<comment type="similarity">
    <text evidence="11">Belongs to the Nibrin family.</text>
</comment>
<evidence type="ECO:0000256" key="11">
    <source>
        <dbReference type="ARBA" id="ARBA00044757"/>
    </source>
</evidence>
<dbReference type="PANTHER" id="PTHR12162">
    <property type="entry name" value="NIBRIN-RELATED"/>
    <property type="match status" value="1"/>
</dbReference>
<evidence type="ECO:0000256" key="3">
    <source>
        <dbReference type="ARBA" id="ARBA00020013"/>
    </source>
</evidence>
<evidence type="ECO:0000256" key="4">
    <source>
        <dbReference type="ARBA" id="ARBA00022454"/>
    </source>
</evidence>
<evidence type="ECO:0000256" key="10">
    <source>
        <dbReference type="ARBA" id="ARBA00023306"/>
    </source>
</evidence>
<feature type="compositionally biased region" description="Basic and acidic residues" evidence="12">
    <location>
        <begin position="481"/>
        <end position="498"/>
    </location>
</feature>
<keyword evidence="10" id="KW-0131">Cell cycle</keyword>
<evidence type="ECO:0000313" key="16">
    <source>
        <dbReference type="Proteomes" id="UP000007646"/>
    </source>
</evidence>
<reference evidence="15" key="3">
    <citation type="submission" date="2025-09" db="UniProtKB">
        <authorList>
            <consortium name="Ensembl"/>
        </authorList>
    </citation>
    <scope>IDENTIFICATION</scope>
    <source>
        <strain evidence="15">Isolate ISIS603380</strain>
    </source>
</reference>
<dbReference type="Pfam" id="PF16508">
    <property type="entry name" value="NIBRIN_BRCT_II"/>
    <property type="match status" value="1"/>
</dbReference>
<dbReference type="CDD" id="cd22667">
    <property type="entry name" value="FHA_NBN"/>
    <property type="match status" value="1"/>
</dbReference>
<feature type="region of interest" description="Disordered" evidence="12">
    <location>
        <begin position="370"/>
        <end position="391"/>
    </location>
</feature>
<keyword evidence="16" id="KW-1185">Reference proteome</keyword>
<dbReference type="GO" id="GO:0000724">
    <property type="term" value="P:double-strand break repair via homologous recombination"/>
    <property type="evidence" value="ECO:0007669"/>
    <property type="project" value="TreeGrafter"/>
</dbReference>
<evidence type="ECO:0000256" key="2">
    <source>
        <dbReference type="ARBA" id="ARBA00004574"/>
    </source>
</evidence>
<keyword evidence="8" id="KW-0539">Nucleus</keyword>
<proteinExistence type="inferred from homology"/>
<dbReference type="OMA" id="XERDEEN"/>
<keyword evidence="4" id="KW-0158">Chromosome</keyword>
<organism evidence="15 16">
    <name type="scientific">Loxodonta africana</name>
    <name type="common">African elephant</name>
    <dbReference type="NCBI Taxonomy" id="9785"/>
    <lineage>
        <taxon>Eukaryota</taxon>
        <taxon>Metazoa</taxon>
        <taxon>Chordata</taxon>
        <taxon>Craniata</taxon>
        <taxon>Vertebrata</taxon>
        <taxon>Euteleostomi</taxon>
        <taxon>Mammalia</taxon>
        <taxon>Eutheria</taxon>
        <taxon>Afrotheria</taxon>
        <taxon>Proboscidea</taxon>
        <taxon>Elephantidae</taxon>
        <taxon>Loxodonta</taxon>
    </lineage>
</organism>
<keyword evidence="5" id="KW-0227">DNA damage</keyword>
<reference evidence="15 16" key="1">
    <citation type="submission" date="2009-06" db="EMBL/GenBank/DDBJ databases">
        <title>The Genome Sequence of Loxodonta africana (African elephant).</title>
        <authorList>
            <person name="Di Palma F."/>
            <person name="Heiman D."/>
            <person name="Young S."/>
            <person name="Johnson J."/>
            <person name="Lander E.S."/>
            <person name="Lindblad-Toh K."/>
        </authorList>
    </citation>
    <scope>NUCLEOTIDE SEQUENCE [LARGE SCALE GENOMIC DNA]</scope>
    <source>
        <strain evidence="15 16">Isolate ISIS603380</strain>
    </source>
</reference>
<dbReference type="Pfam" id="PF00498">
    <property type="entry name" value="FHA"/>
    <property type="match status" value="1"/>
</dbReference>
<evidence type="ECO:0000256" key="8">
    <source>
        <dbReference type="ARBA" id="ARBA00023242"/>
    </source>
</evidence>
<evidence type="ECO:0000256" key="9">
    <source>
        <dbReference type="ARBA" id="ARBA00023254"/>
    </source>
</evidence>
<dbReference type="GO" id="GO:0007095">
    <property type="term" value="P:mitotic G2 DNA damage checkpoint signaling"/>
    <property type="evidence" value="ECO:0007669"/>
    <property type="project" value="InterPro"/>
</dbReference>
<dbReference type="Gene3D" id="3.40.50.10980">
    <property type="entry name" value="Nibrin, BRCT2 domain"/>
    <property type="match status" value="1"/>
</dbReference>
<dbReference type="GO" id="GO:0016605">
    <property type="term" value="C:PML body"/>
    <property type="evidence" value="ECO:0007669"/>
    <property type="project" value="UniProtKB-SubCell"/>
</dbReference>
<dbReference type="eggNOG" id="ENOG502QQ7Y">
    <property type="taxonomic scope" value="Eukaryota"/>
</dbReference>
<evidence type="ECO:0000256" key="6">
    <source>
        <dbReference type="ARBA" id="ARBA00022895"/>
    </source>
</evidence>
<evidence type="ECO:0000259" key="14">
    <source>
        <dbReference type="Pfam" id="PF16508"/>
    </source>
</evidence>
<dbReference type="GO" id="GO:0000781">
    <property type="term" value="C:chromosome, telomeric region"/>
    <property type="evidence" value="ECO:0007669"/>
    <property type="project" value="UniProtKB-SubCell"/>
</dbReference>
<dbReference type="SUPFAM" id="SSF49879">
    <property type="entry name" value="SMAD/FHA domain"/>
    <property type="match status" value="1"/>
</dbReference>
<dbReference type="Gene3D" id="3.40.50.10190">
    <property type="entry name" value="BRCT domain"/>
    <property type="match status" value="1"/>
</dbReference>
<feature type="compositionally biased region" description="Polar residues" evidence="12">
    <location>
        <begin position="370"/>
        <end position="380"/>
    </location>
</feature>
<dbReference type="GO" id="GO:0051321">
    <property type="term" value="P:meiotic cell cycle"/>
    <property type="evidence" value="ECO:0007669"/>
    <property type="project" value="UniProtKB-KW"/>
</dbReference>
<evidence type="ECO:0000259" key="13">
    <source>
        <dbReference type="Pfam" id="PF00498"/>
    </source>
</evidence>
<comment type="subcellular location">
    <subcellularLocation>
        <location evidence="2">Chromosome</location>
        <location evidence="2">Telomere</location>
    </subcellularLocation>
    <subcellularLocation>
        <location evidence="1">Nucleus</location>
        <location evidence="1">PML body</location>
    </subcellularLocation>
</comment>
<feature type="compositionally biased region" description="Basic and acidic residues" evidence="12">
    <location>
        <begin position="505"/>
        <end position="522"/>
    </location>
</feature>
<dbReference type="Proteomes" id="UP000007646">
    <property type="component" value="Unassembled WGS sequence"/>
</dbReference>
<dbReference type="InterPro" id="IPR008984">
    <property type="entry name" value="SMAD_FHA_dom_sf"/>
</dbReference>
<keyword evidence="9" id="KW-0469">Meiosis</keyword>
<dbReference type="FunFam" id="3.40.50.10980:FF:000001">
    <property type="entry name" value="Nibrin"/>
    <property type="match status" value="1"/>
</dbReference>
<dbReference type="Gene3D" id="2.60.200.20">
    <property type="match status" value="1"/>
</dbReference>
<dbReference type="AlphaFoldDB" id="G3U0A6"/>
<dbReference type="InterPro" id="IPR000253">
    <property type="entry name" value="FHA_dom"/>
</dbReference>
<dbReference type="Ensembl" id="ENSLAFT00000030460.1">
    <property type="protein sequence ID" value="ENSLAFP00000021264.1"/>
    <property type="gene ID" value="ENSLAFG00000025752.1"/>
</dbReference>
<evidence type="ECO:0000313" key="15">
    <source>
        <dbReference type="Ensembl" id="ENSLAFP00000021264.1"/>
    </source>
</evidence>
<evidence type="ECO:0000256" key="5">
    <source>
        <dbReference type="ARBA" id="ARBA00022763"/>
    </source>
</evidence>
<feature type="region of interest" description="Disordered" evidence="12">
    <location>
        <begin position="420"/>
        <end position="461"/>
    </location>
</feature>
<feature type="domain" description="Nibrin second BRCT" evidence="14">
    <location>
        <begin position="251"/>
        <end position="311"/>
    </location>
</feature>
<feature type="domain" description="FHA" evidence="13">
    <location>
        <begin position="28"/>
        <end position="101"/>
    </location>
</feature>
<dbReference type="InParanoid" id="G3U0A6"/>
<feature type="region of interest" description="Disordered" evidence="12">
    <location>
        <begin position="476"/>
        <end position="522"/>
    </location>
</feature>
<dbReference type="InterPro" id="IPR043014">
    <property type="entry name" value="Nibrin_BRCT2_sf"/>
</dbReference>
<dbReference type="FunFam" id="2.60.200.20:FF:000017">
    <property type="entry name" value="Nibrin"/>
    <property type="match status" value="1"/>
</dbReference>
<name>G3U0A6_LOXAF</name>
<sequence length="522" mass="57905">GSGPLWKLLPATGAAQGQPYRLLTGIEYIVGRKNCRILMDNDQSAEHAVLTANFSIANLSQADEIPVEIKGTSKYGTFANEEKVQTCVSQALKTGDRVTFGVFESKFRVEYDEPLVAGCSCLDVSGKAALNQANFQLGGLSVRSWTEEWTHLVMTSVKVTSKTIWALICGHPIVKPEYFTDFLQAVQSSERSLQIESFYPPIDEPAIGNKNIDLSGKQIFKGKTFVFLNAKQHKKFSTCFSRQANLVDNRTPGTCVVNVGIKNSQTLISDSQKNCIHSITDLLKRQGLRPIPESEIGLAVIFMTLGNSCDPGPASTGLKPTTPRPNLSQGLSFSEKLMSTVPVNTTTYAPDTESEQADTCMDFKWKSKRNQNLQNGTKKTSTVKELPKTSSNGNNIVSNTLVKLKVSDHQLSLSKFTDISKGRDQASQQQQTNSIKNYFQPSTKKRGRDENQEMSSSKSARIEMPCSLLEQTQPAILSTWKNEEQHPFQNEPVDKKSENIFTDKPNTKPELEIEMKVKKQEE</sequence>
<dbReference type="GO" id="GO:0030870">
    <property type="term" value="C:Mre11 complex"/>
    <property type="evidence" value="ECO:0007669"/>
    <property type="project" value="InterPro"/>
</dbReference>
<dbReference type="STRING" id="9785.ENSLAFP00000021264"/>
<dbReference type="PANTHER" id="PTHR12162:SF0">
    <property type="entry name" value="NIBRIN"/>
    <property type="match status" value="1"/>
</dbReference>
<accession>G3U0A6</accession>
<feature type="compositionally biased region" description="Polar residues" evidence="12">
    <location>
        <begin position="425"/>
        <end position="442"/>
    </location>
</feature>
<keyword evidence="6" id="KW-0779">Telomere</keyword>
<dbReference type="HOGENOM" id="CLU_023410_0_0_1"/>
<dbReference type="CDD" id="cd17741">
    <property type="entry name" value="BRCT_nibrin"/>
    <property type="match status" value="1"/>
</dbReference>
<evidence type="ECO:0000256" key="7">
    <source>
        <dbReference type="ARBA" id="ARBA00023204"/>
    </source>
</evidence>
<dbReference type="InterPro" id="IPR036420">
    <property type="entry name" value="BRCT_dom_sf"/>
</dbReference>
<protein>
    <recommendedName>
        <fullName evidence="3">Nibrin</fullName>
    </recommendedName>
</protein>
<dbReference type="GO" id="GO:0003684">
    <property type="term" value="F:damaged DNA binding"/>
    <property type="evidence" value="ECO:0007669"/>
    <property type="project" value="TreeGrafter"/>
</dbReference>
<keyword evidence="7" id="KW-0234">DNA repair</keyword>
<dbReference type="SUPFAM" id="SSF52113">
    <property type="entry name" value="BRCT domain"/>
    <property type="match status" value="1"/>
</dbReference>
<reference evidence="15" key="2">
    <citation type="submission" date="2025-08" db="UniProtKB">
        <authorList>
            <consortium name="Ensembl"/>
        </authorList>
    </citation>
    <scope>IDENTIFICATION</scope>
    <source>
        <strain evidence="15">Isolate ISIS603380</strain>
    </source>
</reference>
<dbReference type="InterPro" id="IPR040227">
    <property type="entry name" value="Nibrin-rel"/>
</dbReference>
<dbReference type="InterPro" id="IPR032429">
    <property type="entry name" value="Nibrin_BRCT2"/>
</dbReference>
<evidence type="ECO:0000256" key="1">
    <source>
        <dbReference type="ARBA" id="ARBA00004322"/>
    </source>
</evidence>
<dbReference type="GeneTree" id="ENSGT00390000000521"/>